<dbReference type="CDD" id="cd06267">
    <property type="entry name" value="PBP1_LacI_sugar_binding-like"/>
    <property type="match status" value="1"/>
</dbReference>
<feature type="domain" description="HTH lacI-type" evidence="5">
    <location>
        <begin position="8"/>
        <end position="62"/>
    </location>
</feature>
<evidence type="ECO:0000256" key="1">
    <source>
        <dbReference type="ARBA" id="ARBA00022491"/>
    </source>
</evidence>
<evidence type="ECO:0000259" key="5">
    <source>
        <dbReference type="PROSITE" id="PS50932"/>
    </source>
</evidence>
<dbReference type="GO" id="GO:0003677">
    <property type="term" value="F:DNA binding"/>
    <property type="evidence" value="ECO:0007669"/>
    <property type="project" value="UniProtKB-KW"/>
</dbReference>
<keyword evidence="1" id="KW-0678">Repressor</keyword>
<dbReference type="InterPro" id="IPR001761">
    <property type="entry name" value="Peripla_BP/Lac1_sug-bd_dom"/>
</dbReference>
<dbReference type="Gene3D" id="3.40.50.2300">
    <property type="match status" value="2"/>
</dbReference>
<dbReference type="SMART" id="SM00354">
    <property type="entry name" value="HTH_LACI"/>
    <property type="match status" value="1"/>
</dbReference>
<proteinExistence type="predicted"/>
<dbReference type="PANTHER" id="PTHR30146:SF148">
    <property type="entry name" value="HTH-TYPE TRANSCRIPTIONAL REPRESSOR PURR-RELATED"/>
    <property type="match status" value="1"/>
</dbReference>
<protein>
    <submittedName>
        <fullName evidence="6">LacI family DNA-binding transcriptional regulator</fullName>
    </submittedName>
</protein>
<gene>
    <name evidence="6" type="ORF">GCM10022202_31900</name>
</gene>
<accession>A0ABP7BQT5</accession>
<dbReference type="Pfam" id="PF00532">
    <property type="entry name" value="Peripla_BP_1"/>
    <property type="match status" value="1"/>
</dbReference>
<dbReference type="InterPro" id="IPR000843">
    <property type="entry name" value="HTH_LacI"/>
</dbReference>
<keyword evidence="3 6" id="KW-0238">DNA-binding</keyword>
<organism evidence="6 7">
    <name type="scientific">Microbacterium marinilacus</name>
    <dbReference type="NCBI Taxonomy" id="415209"/>
    <lineage>
        <taxon>Bacteria</taxon>
        <taxon>Bacillati</taxon>
        <taxon>Actinomycetota</taxon>
        <taxon>Actinomycetes</taxon>
        <taxon>Micrococcales</taxon>
        <taxon>Microbacteriaceae</taxon>
        <taxon>Microbacterium</taxon>
    </lineage>
</organism>
<keyword evidence="2" id="KW-0805">Transcription regulation</keyword>
<dbReference type="SUPFAM" id="SSF47413">
    <property type="entry name" value="lambda repressor-like DNA-binding domains"/>
    <property type="match status" value="1"/>
</dbReference>
<dbReference type="RefSeq" id="WP_221858296.1">
    <property type="nucleotide sequence ID" value="NZ_BAAAYV010000025.1"/>
</dbReference>
<evidence type="ECO:0000313" key="6">
    <source>
        <dbReference type="EMBL" id="GAA3667463.1"/>
    </source>
</evidence>
<dbReference type="PROSITE" id="PS50932">
    <property type="entry name" value="HTH_LACI_2"/>
    <property type="match status" value="1"/>
</dbReference>
<dbReference type="Proteomes" id="UP001410795">
    <property type="component" value="Unassembled WGS sequence"/>
</dbReference>
<dbReference type="SUPFAM" id="SSF53822">
    <property type="entry name" value="Periplasmic binding protein-like I"/>
    <property type="match status" value="1"/>
</dbReference>
<dbReference type="Gene3D" id="1.10.260.40">
    <property type="entry name" value="lambda repressor-like DNA-binding domains"/>
    <property type="match status" value="1"/>
</dbReference>
<comment type="caution">
    <text evidence="6">The sequence shown here is derived from an EMBL/GenBank/DDBJ whole genome shotgun (WGS) entry which is preliminary data.</text>
</comment>
<dbReference type="Pfam" id="PF00356">
    <property type="entry name" value="LacI"/>
    <property type="match status" value="1"/>
</dbReference>
<name>A0ABP7BQT5_9MICO</name>
<dbReference type="PANTHER" id="PTHR30146">
    <property type="entry name" value="LACI-RELATED TRANSCRIPTIONAL REPRESSOR"/>
    <property type="match status" value="1"/>
</dbReference>
<dbReference type="InterPro" id="IPR010982">
    <property type="entry name" value="Lambda_DNA-bd_dom_sf"/>
</dbReference>
<reference evidence="7" key="1">
    <citation type="journal article" date="2019" name="Int. J. Syst. Evol. Microbiol.">
        <title>The Global Catalogue of Microorganisms (GCM) 10K type strain sequencing project: providing services to taxonomists for standard genome sequencing and annotation.</title>
        <authorList>
            <consortium name="The Broad Institute Genomics Platform"/>
            <consortium name="The Broad Institute Genome Sequencing Center for Infectious Disease"/>
            <person name="Wu L."/>
            <person name="Ma J."/>
        </authorList>
    </citation>
    <scope>NUCLEOTIDE SEQUENCE [LARGE SCALE GENOMIC DNA]</scope>
    <source>
        <strain evidence="7">JCM 16546</strain>
    </source>
</reference>
<keyword evidence="4" id="KW-0804">Transcription</keyword>
<evidence type="ECO:0000256" key="2">
    <source>
        <dbReference type="ARBA" id="ARBA00023015"/>
    </source>
</evidence>
<dbReference type="CDD" id="cd01392">
    <property type="entry name" value="HTH_LacI"/>
    <property type="match status" value="1"/>
</dbReference>
<evidence type="ECO:0000256" key="3">
    <source>
        <dbReference type="ARBA" id="ARBA00023125"/>
    </source>
</evidence>
<dbReference type="PROSITE" id="PS00356">
    <property type="entry name" value="HTH_LACI_1"/>
    <property type="match status" value="1"/>
</dbReference>
<keyword evidence="7" id="KW-1185">Reference proteome</keyword>
<dbReference type="EMBL" id="BAAAYV010000025">
    <property type="protein sequence ID" value="GAA3667463.1"/>
    <property type="molecule type" value="Genomic_DNA"/>
</dbReference>
<dbReference type="InterPro" id="IPR028082">
    <property type="entry name" value="Peripla_BP_I"/>
</dbReference>
<evidence type="ECO:0000313" key="7">
    <source>
        <dbReference type="Proteomes" id="UP001410795"/>
    </source>
</evidence>
<evidence type="ECO:0000256" key="4">
    <source>
        <dbReference type="ARBA" id="ARBA00023163"/>
    </source>
</evidence>
<sequence>MARRAHTVTIVDVAREAGVSKSSAARVLAGRGSASPATQQRVQDAAERLGYRPNALAKAMISGTSNTLAIVIPDVASPFFSAVVRGASDAAHAAGFEVLLGNTDNDRDIQARAIDVLREKQVDGFIVAPVFEDDPGSVRALVDDDIPVVLLDRRMPALADVPLVSVDHIAASRAAVEHLIELGHHDIAIVTEAAGSLDELRGGTDDAHTLRPSHQRLLGYLDALQAHGIPVDPALVLSSAYDADSARAAVAEALQSRRFTALYCTDSVLTLGAYTHIVDSDLSLPGAFSFVGFDDQEWTTLVRPAVTVVDQPRYRLGAATANMLIARIRRIGEVPSDMLLDAQLITRASTSRPV</sequence>